<organism evidence="1 2">
    <name type="scientific">Lentzea waywayandensis</name>
    <dbReference type="NCBI Taxonomy" id="84724"/>
    <lineage>
        <taxon>Bacteria</taxon>
        <taxon>Bacillati</taxon>
        <taxon>Actinomycetota</taxon>
        <taxon>Actinomycetes</taxon>
        <taxon>Pseudonocardiales</taxon>
        <taxon>Pseudonocardiaceae</taxon>
        <taxon>Lentzea</taxon>
    </lineage>
</organism>
<sequence>MWPGFETQSRREIEWQLSDSILEGRPWSCQRRGLRMFDFRKNPKGHGVKPELHYSADWWLLRDTNAVFESGY</sequence>
<name>A0A1I6DF32_9PSEU</name>
<dbReference type="Proteomes" id="UP000198583">
    <property type="component" value="Unassembled WGS sequence"/>
</dbReference>
<dbReference type="STRING" id="84724.SAMN04488564_102428"/>
<dbReference type="AlphaFoldDB" id="A0A1I6DF32"/>
<evidence type="ECO:0000313" key="1">
    <source>
        <dbReference type="EMBL" id="SFR03988.1"/>
    </source>
</evidence>
<protein>
    <submittedName>
        <fullName evidence="1">Uncharacterized protein</fullName>
    </submittedName>
</protein>
<accession>A0A1I6DF32</accession>
<dbReference type="EMBL" id="FOYL01000002">
    <property type="protein sequence ID" value="SFR03988.1"/>
    <property type="molecule type" value="Genomic_DNA"/>
</dbReference>
<evidence type="ECO:0000313" key="2">
    <source>
        <dbReference type="Proteomes" id="UP000198583"/>
    </source>
</evidence>
<gene>
    <name evidence="1" type="ORF">SAMN04488564_102428</name>
</gene>
<proteinExistence type="predicted"/>
<reference evidence="2" key="1">
    <citation type="submission" date="2016-10" db="EMBL/GenBank/DDBJ databases">
        <authorList>
            <person name="Varghese N."/>
            <person name="Submissions S."/>
        </authorList>
    </citation>
    <scope>NUCLEOTIDE SEQUENCE [LARGE SCALE GENOMIC DNA]</scope>
    <source>
        <strain evidence="2">DSM 44232</strain>
    </source>
</reference>
<keyword evidence="2" id="KW-1185">Reference proteome</keyword>